<reference evidence="1 2" key="1">
    <citation type="submission" date="2014-12" db="EMBL/GenBank/DDBJ databases">
        <title>16Stimator: statistical estimation of ribosomal gene copy numbers from draft genome assemblies.</title>
        <authorList>
            <person name="Perisin M.A."/>
            <person name="Vetter M."/>
            <person name="Gilbert J.A."/>
            <person name="Bergelson J."/>
        </authorList>
    </citation>
    <scope>NUCLEOTIDE SEQUENCE [LARGE SCALE GENOMIC DNA]</scope>
    <source>
        <strain evidence="1 2">MEJ076</strain>
    </source>
</reference>
<organism evidence="1 2">
    <name type="scientific">Agrobacterium tumefaciens</name>
    <dbReference type="NCBI Taxonomy" id="358"/>
    <lineage>
        <taxon>Bacteria</taxon>
        <taxon>Pseudomonadati</taxon>
        <taxon>Pseudomonadota</taxon>
        <taxon>Alphaproteobacteria</taxon>
        <taxon>Hyphomicrobiales</taxon>
        <taxon>Rhizobiaceae</taxon>
        <taxon>Rhizobium/Agrobacterium group</taxon>
        <taxon>Agrobacterium</taxon>
        <taxon>Agrobacterium tumefaciens complex</taxon>
    </lineage>
</organism>
<dbReference type="AlphaFoldDB" id="A0A0D0KT03"/>
<dbReference type="CDD" id="cd00085">
    <property type="entry name" value="HNHc"/>
    <property type="match status" value="1"/>
</dbReference>
<gene>
    <name evidence="1" type="ORF">RU07_10435</name>
</gene>
<proteinExistence type="predicted"/>
<comment type="caution">
    <text evidence="1">The sequence shown here is derived from an EMBL/GenBank/DDBJ whole genome shotgun (WGS) entry which is preliminary data.</text>
</comment>
<accession>A0A0D0KT03</accession>
<evidence type="ECO:0008006" key="3">
    <source>
        <dbReference type="Google" id="ProtNLM"/>
    </source>
</evidence>
<name>A0A0D0KT03_AGRTU</name>
<dbReference type="InterPro" id="IPR003615">
    <property type="entry name" value="HNH_nuc"/>
</dbReference>
<protein>
    <recommendedName>
        <fullName evidence="3">HNH endonuclease</fullName>
    </recommendedName>
</protein>
<evidence type="ECO:0000313" key="1">
    <source>
        <dbReference type="EMBL" id="KIQ02981.1"/>
    </source>
</evidence>
<dbReference type="Proteomes" id="UP000035017">
    <property type="component" value="Unassembled WGS sequence"/>
</dbReference>
<sequence>MPVTKGHGNPDWTRDETILALDLLYKHGKPIDRKHSDVIGLSNFLRRIAIHSHNVRTEKFRNPDGVALKLQNLFSAVEPGRGLSYSKTDILTVKDFPQTRKSELTEIAELLRVSLETNEPSEMRIEELEVFVEGRWLTGRHRFRDARLRKRLLQRSKELRCEICDFVPPLFDRDMQESFFEAHHRVPIAAAEGSVSTKVCDMSLLCASCHRFIHRLIAAEKCWVTPTDARRYYRR</sequence>
<dbReference type="EMBL" id="JXQV01000009">
    <property type="protein sequence ID" value="KIQ02981.1"/>
    <property type="molecule type" value="Genomic_DNA"/>
</dbReference>
<dbReference type="OrthoDB" id="9802640at2"/>
<evidence type="ECO:0000313" key="2">
    <source>
        <dbReference type="Proteomes" id="UP000035017"/>
    </source>
</evidence>